<organism evidence="2 3">
    <name type="scientific">Deinococcus grandis</name>
    <dbReference type="NCBI Taxonomy" id="57498"/>
    <lineage>
        <taxon>Bacteria</taxon>
        <taxon>Thermotogati</taxon>
        <taxon>Deinococcota</taxon>
        <taxon>Deinococci</taxon>
        <taxon>Deinococcales</taxon>
        <taxon>Deinococcaceae</taxon>
        <taxon>Deinococcus</taxon>
    </lineage>
</organism>
<dbReference type="Proteomes" id="UP000056209">
    <property type="component" value="Unassembled WGS sequence"/>
</dbReference>
<evidence type="ECO:0000259" key="1">
    <source>
        <dbReference type="Pfam" id="PF24390"/>
    </source>
</evidence>
<comment type="caution">
    <text evidence="2">The sequence shown here is derived from an EMBL/GenBank/DDBJ whole genome shotgun (WGS) entry which is preliminary data.</text>
</comment>
<feature type="domain" description="PRTase-CE" evidence="1">
    <location>
        <begin position="48"/>
        <end position="293"/>
    </location>
</feature>
<keyword evidence="3" id="KW-1185">Reference proteome</keyword>
<evidence type="ECO:0000313" key="2">
    <source>
        <dbReference type="EMBL" id="GAQ20320.1"/>
    </source>
</evidence>
<dbReference type="OrthoDB" id="2084254at2"/>
<accession>A0A100HGN4</accession>
<protein>
    <recommendedName>
        <fullName evidence="1">PRTase-CE domain-containing protein</fullName>
    </recommendedName>
</protein>
<evidence type="ECO:0000313" key="3">
    <source>
        <dbReference type="Proteomes" id="UP000056209"/>
    </source>
</evidence>
<dbReference type="InterPro" id="IPR056920">
    <property type="entry name" value="PRTase-CE"/>
</dbReference>
<sequence length="302" mass="34606">MTLLQTDDTAFMDRTLDEMVDLCYENLRTKIEALFQMGEYDWRKFNYTAFIDNFEDSGEKLVAIYLVNSIVYMSEIFCEASLLQKVNSLVSNAAFSDAVKFIPISGGGEVTVDSGFRFTSLVRKSSKYKDDKYFPSLEGLIRSCKNGEMLEIIFVDDIMSTGQQFDALMKKEFIICGQNTSLFDLWRSRRAKIAYIPIVATEYSLERFEEYGSIIYPCFTIDHEYNLLTNIPKYFPQWLTNTINVFEAINSMNKKLNKSGLGIAGQGELALTLAFFNSTPDSTLPLLWSKDESEIHLLRRHA</sequence>
<dbReference type="RefSeq" id="WP_153013589.1">
    <property type="nucleotide sequence ID" value="NZ_BCMS01000001.1"/>
</dbReference>
<dbReference type="Pfam" id="PF24390">
    <property type="entry name" value="PRTase-CE"/>
    <property type="match status" value="1"/>
</dbReference>
<proteinExistence type="predicted"/>
<reference evidence="3" key="1">
    <citation type="submission" date="2015-11" db="EMBL/GenBank/DDBJ databases">
        <title>Draft Genome Sequence of the Radioresistant Bacterium Deinococcus grandis, Isolated from Freshwater Fish in Japan.</title>
        <authorList>
            <person name="Satoh K."/>
            <person name="Onodera T."/>
            <person name="Omoso K."/>
            <person name="Takeda-Yano K."/>
            <person name="Katayama T."/>
            <person name="Oono Y."/>
            <person name="Narumi I."/>
        </authorList>
    </citation>
    <scope>NUCLEOTIDE SEQUENCE [LARGE SCALE GENOMIC DNA]</scope>
    <source>
        <strain evidence="3">ATCC 43672</strain>
    </source>
</reference>
<dbReference type="EMBL" id="BCMS01000001">
    <property type="protein sequence ID" value="GAQ20320.1"/>
    <property type="molecule type" value="Genomic_DNA"/>
</dbReference>
<gene>
    <name evidence="2" type="ORF">DEIGR_100347</name>
</gene>
<name>A0A100HGN4_9DEIO</name>
<dbReference type="AlphaFoldDB" id="A0A100HGN4"/>